<accession>A0A399FFE1</accession>
<dbReference type="RefSeq" id="WP_119355621.1">
    <property type="nucleotide sequence ID" value="NZ_BJXM01000022.1"/>
</dbReference>
<reference evidence="1 2" key="1">
    <citation type="submission" date="2018-08" db="EMBL/GenBank/DDBJ databases">
        <title>Meiothermus granaticius genome AF-68 sequencing project.</title>
        <authorList>
            <person name="Da Costa M.S."/>
            <person name="Albuquerque L."/>
            <person name="Raposo P."/>
            <person name="Froufe H.J.C."/>
            <person name="Barroso C.S."/>
            <person name="Egas C."/>
        </authorList>
    </citation>
    <scope>NUCLEOTIDE SEQUENCE [LARGE SCALE GENOMIC DNA]</scope>
    <source>
        <strain evidence="1 2">AF-68</strain>
    </source>
</reference>
<evidence type="ECO:0000313" key="2">
    <source>
        <dbReference type="Proteomes" id="UP000266178"/>
    </source>
</evidence>
<dbReference type="AlphaFoldDB" id="A0A399FFE1"/>
<name>A0A399FFE1_9DEIN</name>
<gene>
    <name evidence="1" type="ORF">Mgrana_00078</name>
</gene>
<proteinExistence type="predicted"/>
<protein>
    <recommendedName>
        <fullName evidence="3">Phage head-tail joining protein</fullName>
    </recommendedName>
</protein>
<dbReference type="EMBL" id="QWLB01000001">
    <property type="protein sequence ID" value="RIH93992.1"/>
    <property type="molecule type" value="Genomic_DNA"/>
</dbReference>
<evidence type="ECO:0000313" key="1">
    <source>
        <dbReference type="EMBL" id="RIH93992.1"/>
    </source>
</evidence>
<comment type="caution">
    <text evidence="1">The sequence shown here is derived from an EMBL/GenBank/DDBJ whole genome shotgun (WGS) entry which is preliminary data.</text>
</comment>
<evidence type="ECO:0008006" key="3">
    <source>
        <dbReference type="Google" id="ProtNLM"/>
    </source>
</evidence>
<dbReference type="Proteomes" id="UP000266178">
    <property type="component" value="Unassembled WGS sequence"/>
</dbReference>
<organism evidence="1 2">
    <name type="scientific">Meiothermus granaticius NBRC 107808</name>
    <dbReference type="NCBI Taxonomy" id="1227551"/>
    <lineage>
        <taxon>Bacteria</taxon>
        <taxon>Thermotogati</taxon>
        <taxon>Deinococcota</taxon>
        <taxon>Deinococci</taxon>
        <taxon>Thermales</taxon>
        <taxon>Thermaceae</taxon>
        <taxon>Meiothermus</taxon>
    </lineage>
</organism>
<sequence>MITDYLNQTAVWGQKIGTDVYGNPNIVQTTIPARFEGRRMLVQSRDNQQVVSTAAVFVKAPVSEGDTLTDPQGREWTVLSVQIEYNLDGSEAFREVAL</sequence>
<keyword evidence="2" id="KW-1185">Reference proteome</keyword>